<organism evidence="1 3">
    <name type="scientific">Bacteroides finegoldii</name>
    <dbReference type="NCBI Taxonomy" id="338188"/>
    <lineage>
        <taxon>Bacteria</taxon>
        <taxon>Pseudomonadati</taxon>
        <taxon>Bacteroidota</taxon>
        <taxon>Bacteroidia</taxon>
        <taxon>Bacteroidales</taxon>
        <taxon>Bacteroidaceae</taxon>
        <taxon>Bacteroides</taxon>
    </lineage>
</organism>
<name>A0A7J4YMJ9_9BACE</name>
<dbReference type="EMBL" id="VWAK01000021">
    <property type="protein sequence ID" value="KAA5229606.1"/>
    <property type="molecule type" value="Genomic_DNA"/>
</dbReference>
<dbReference type="Proteomes" id="UP000440198">
    <property type="component" value="Unassembled WGS sequence"/>
</dbReference>
<accession>A0A7J4YMJ9</accession>
<keyword evidence="1" id="KW-0378">Hydrolase</keyword>
<dbReference type="AlphaFoldDB" id="A0A7J4YMJ9"/>
<sequence length="80" mass="9562">MLIHSIFNKIRLTSFETKFIDEGKDSSYLCLRLFLLSSDIRILCCHRNYVNALMYKDGEYHLYFQYNPSNSTLCNIYYSL</sequence>
<evidence type="ECO:0000313" key="2">
    <source>
        <dbReference type="EMBL" id="KAA5252849.1"/>
    </source>
</evidence>
<dbReference type="SUPFAM" id="SSF75005">
    <property type="entry name" value="Arabinanase/levansucrase/invertase"/>
    <property type="match status" value="1"/>
</dbReference>
<evidence type="ECO:0000313" key="3">
    <source>
        <dbReference type="Proteomes" id="UP000421791"/>
    </source>
</evidence>
<gene>
    <name evidence="2" type="ORF">F2Z09_19165</name>
    <name evidence="1" type="ORF">F2Z22_12965</name>
</gene>
<dbReference type="InterPro" id="IPR023296">
    <property type="entry name" value="Glyco_hydro_beta-prop_sf"/>
</dbReference>
<dbReference type="EMBL" id="VWAG01000054">
    <property type="protein sequence ID" value="KAA5252849.1"/>
    <property type="molecule type" value="Genomic_DNA"/>
</dbReference>
<evidence type="ECO:0000313" key="1">
    <source>
        <dbReference type="EMBL" id="KAA5229606.1"/>
    </source>
</evidence>
<reference evidence="3 4" key="1">
    <citation type="journal article" date="2019" name="Nat. Med.">
        <title>A library of human gut bacterial isolates paired with longitudinal multiomics data enables mechanistic microbiome research.</title>
        <authorList>
            <person name="Poyet M."/>
            <person name="Groussin M."/>
            <person name="Gibbons S.M."/>
            <person name="Avila-Pacheco J."/>
            <person name="Jiang X."/>
            <person name="Kearney S.M."/>
            <person name="Perrotta A.R."/>
            <person name="Berdy B."/>
            <person name="Zhao S."/>
            <person name="Lieberman T.D."/>
            <person name="Swanson P.K."/>
            <person name="Smith M."/>
            <person name="Roesemann S."/>
            <person name="Alexander J.E."/>
            <person name="Rich S.A."/>
            <person name="Livny J."/>
            <person name="Vlamakis H."/>
            <person name="Clish C."/>
            <person name="Bullock K."/>
            <person name="Deik A."/>
            <person name="Scott J."/>
            <person name="Pierce K.A."/>
            <person name="Xavier R.J."/>
            <person name="Alm E.J."/>
        </authorList>
    </citation>
    <scope>NUCLEOTIDE SEQUENCE [LARGE SCALE GENOMIC DNA]</scope>
    <source>
        <strain evidence="2 4">BIOML-A2</strain>
        <strain evidence="1 3">BIOML-A6</strain>
    </source>
</reference>
<dbReference type="Proteomes" id="UP000421791">
    <property type="component" value="Unassembled WGS sequence"/>
</dbReference>
<keyword evidence="4" id="KW-1185">Reference proteome</keyword>
<evidence type="ECO:0000313" key="4">
    <source>
        <dbReference type="Proteomes" id="UP000440198"/>
    </source>
</evidence>
<proteinExistence type="predicted"/>
<comment type="caution">
    <text evidence="1">The sequence shown here is derived from an EMBL/GenBank/DDBJ whole genome shotgun (WGS) entry which is preliminary data.</text>
</comment>
<protein>
    <submittedName>
        <fullName evidence="1">Glycoside hydrolase family 32 protein</fullName>
    </submittedName>
</protein>
<dbReference type="GO" id="GO:0016787">
    <property type="term" value="F:hydrolase activity"/>
    <property type="evidence" value="ECO:0007669"/>
    <property type="project" value="UniProtKB-KW"/>
</dbReference>